<feature type="transmembrane region" description="Helical" evidence="6">
    <location>
        <begin position="241"/>
        <end position="258"/>
    </location>
</feature>
<feature type="transmembrane region" description="Helical" evidence="6">
    <location>
        <begin position="212"/>
        <end position="235"/>
    </location>
</feature>
<dbReference type="PANTHER" id="PTHR34187:SF2">
    <property type="entry name" value="DUF202 DOMAIN-CONTAINING PROTEIN"/>
    <property type="match status" value="1"/>
</dbReference>
<reference evidence="8" key="2">
    <citation type="journal article" date="2022" name="Microbiol. Resour. Announc.">
        <title>Metagenome Sequencing to Explore Phylogenomics of Terrestrial Cyanobacteria.</title>
        <authorList>
            <person name="Ward R.D."/>
            <person name="Stajich J.E."/>
            <person name="Johansen J.R."/>
            <person name="Huntemann M."/>
            <person name="Clum A."/>
            <person name="Foster B."/>
            <person name="Foster B."/>
            <person name="Roux S."/>
            <person name="Palaniappan K."/>
            <person name="Varghese N."/>
            <person name="Mukherjee S."/>
            <person name="Reddy T.B.K."/>
            <person name="Daum C."/>
            <person name="Copeland A."/>
            <person name="Chen I.A."/>
            <person name="Ivanova N.N."/>
            <person name="Kyrpides N.C."/>
            <person name="Shapiro N."/>
            <person name="Eloe-Fadrosh E.A."/>
            <person name="Pietrasiak N."/>
        </authorList>
    </citation>
    <scope>NUCLEOTIDE SEQUENCE</scope>
    <source>
        <strain evidence="8">HA4357-MV3</strain>
    </source>
</reference>
<protein>
    <submittedName>
        <fullName evidence="8">DUF202 domain-containing protein</fullName>
    </submittedName>
</protein>
<feature type="transmembrane region" description="Helical" evidence="6">
    <location>
        <begin position="370"/>
        <end position="390"/>
    </location>
</feature>
<evidence type="ECO:0000256" key="1">
    <source>
        <dbReference type="ARBA" id="ARBA00004651"/>
    </source>
</evidence>
<feature type="transmembrane region" description="Helical" evidence="6">
    <location>
        <begin position="61"/>
        <end position="82"/>
    </location>
</feature>
<feature type="transmembrane region" description="Helical" evidence="6">
    <location>
        <begin position="270"/>
        <end position="293"/>
    </location>
</feature>
<evidence type="ECO:0000259" key="7">
    <source>
        <dbReference type="Pfam" id="PF02656"/>
    </source>
</evidence>
<gene>
    <name evidence="8" type="ORF">KME28_12620</name>
</gene>
<evidence type="ECO:0000256" key="5">
    <source>
        <dbReference type="ARBA" id="ARBA00023136"/>
    </source>
</evidence>
<keyword evidence="5 6" id="KW-0472">Membrane</keyword>
<feature type="transmembrane region" description="Helical" evidence="6">
    <location>
        <begin position="178"/>
        <end position="200"/>
    </location>
</feature>
<feature type="domain" description="DUF202" evidence="7">
    <location>
        <begin position="52"/>
        <end position="127"/>
    </location>
</feature>
<dbReference type="GO" id="GO:0005886">
    <property type="term" value="C:plasma membrane"/>
    <property type="evidence" value="ECO:0007669"/>
    <property type="project" value="UniProtKB-SubCell"/>
</dbReference>
<accession>A0A9E3H850</accession>
<dbReference type="PANTHER" id="PTHR34187">
    <property type="entry name" value="FGR18P"/>
    <property type="match status" value="1"/>
</dbReference>
<sequence>MSEAFEIPSNSNAEATEKFTQNTSQFAGLGNTELSIVRTDLAEIRTDLARERNRMAAERTLMAWIRTSLSMITFGFGIDRFFHYLKIVKTDASVDQLSEERILGLSLITLGVFALAAAMVSHWRTLKKIEQRNFRYISSWSLGITVAIVLVFIGLASYIPLLIQDVKLMDFINLDSQIIQNLASLTVFSIMLTLGVELPFKELLDFWKKPGLLARSLLAVIVIPAIVITLVLLVFHLPKTFAIALVLLIASPGPALLTKRASMAGASFHYVLSLQVTLALLAIMVTPLMLKLFSILLPYTNENVNVLLVAKQVALVQFLPLSIGLAIRTIWLELAEEINNFLKAIANTLFIVLSIFALVVGLNLIPGLGIVPLLVAIFITLLGLMVGHVLASGYEADIQSGLAVTTIARNVGLAIFIATKNGQAQLVPIIVALLIVGIVAGLPYSVWMKQKIAQSQAKPIEASSVSF</sequence>
<dbReference type="InterPro" id="IPR038770">
    <property type="entry name" value="Na+/solute_symporter_sf"/>
</dbReference>
<comment type="caution">
    <text evidence="8">The sequence shown here is derived from an EMBL/GenBank/DDBJ whole genome shotgun (WGS) entry which is preliminary data.</text>
</comment>
<proteinExistence type="predicted"/>
<feature type="transmembrane region" description="Helical" evidence="6">
    <location>
        <begin position="344"/>
        <end position="364"/>
    </location>
</feature>
<reference evidence="8" key="1">
    <citation type="submission" date="2021-05" db="EMBL/GenBank/DDBJ databases">
        <authorList>
            <person name="Pietrasiak N."/>
            <person name="Ward R."/>
            <person name="Stajich J.E."/>
            <person name="Kurbessoian T."/>
        </authorList>
    </citation>
    <scope>NUCLEOTIDE SEQUENCE</scope>
    <source>
        <strain evidence="8">HA4357-MV3</strain>
    </source>
</reference>
<name>A0A9E3H850_9NOST</name>
<organism evidence="8 9">
    <name type="scientific">Pelatocladus maniniholoensis HA4357-MV3</name>
    <dbReference type="NCBI Taxonomy" id="1117104"/>
    <lineage>
        <taxon>Bacteria</taxon>
        <taxon>Bacillati</taxon>
        <taxon>Cyanobacteriota</taxon>
        <taxon>Cyanophyceae</taxon>
        <taxon>Nostocales</taxon>
        <taxon>Nostocaceae</taxon>
        <taxon>Pelatocladus</taxon>
    </lineage>
</organism>
<keyword evidence="3 6" id="KW-0812">Transmembrane</keyword>
<evidence type="ECO:0000256" key="4">
    <source>
        <dbReference type="ARBA" id="ARBA00022989"/>
    </source>
</evidence>
<evidence type="ECO:0000256" key="2">
    <source>
        <dbReference type="ARBA" id="ARBA00022475"/>
    </source>
</evidence>
<feature type="transmembrane region" description="Helical" evidence="6">
    <location>
        <begin position="425"/>
        <end position="447"/>
    </location>
</feature>
<keyword evidence="4 6" id="KW-1133">Transmembrane helix</keyword>
<feature type="transmembrane region" description="Helical" evidence="6">
    <location>
        <begin position="313"/>
        <end position="332"/>
    </location>
</feature>
<dbReference type="Proteomes" id="UP000813215">
    <property type="component" value="Unassembled WGS sequence"/>
</dbReference>
<dbReference type="Gene3D" id="1.20.1530.20">
    <property type="match status" value="1"/>
</dbReference>
<dbReference type="AlphaFoldDB" id="A0A9E3H850"/>
<dbReference type="Pfam" id="PF01758">
    <property type="entry name" value="SBF"/>
    <property type="match status" value="1"/>
</dbReference>
<feature type="transmembrane region" description="Helical" evidence="6">
    <location>
        <begin position="102"/>
        <end position="120"/>
    </location>
</feature>
<feature type="transmembrane region" description="Helical" evidence="6">
    <location>
        <begin position="140"/>
        <end position="163"/>
    </location>
</feature>
<evidence type="ECO:0000256" key="3">
    <source>
        <dbReference type="ARBA" id="ARBA00022692"/>
    </source>
</evidence>
<keyword evidence="2" id="KW-1003">Cell membrane</keyword>
<evidence type="ECO:0000313" key="9">
    <source>
        <dbReference type="Proteomes" id="UP000813215"/>
    </source>
</evidence>
<evidence type="ECO:0000313" key="8">
    <source>
        <dbReference type="EMBL" id="MBW4432543.1"/>
    </source>
</evidence>
<dbReference type="InterPro" id="IPR002657">
    <property type="entry name" value="BilAc:Na_symport/Acr3"/>
</dbReference>
<dbReference type="Pfam" id="PF02656">
    <property type="entry name" value="DUF202"/>
    <property type="match status" value="1"/>
</dbReference>
<dbReference type="InterPro" id="IPR052053">
    <property type="entry name" value="IM_YidH-like"/>
</dbReference>
<dbReference type="InterPro" id="IPR003807">
    <property type="entry name" value="DUF202"/>
</dbReference>
<dbReference type="EMBL" id="JAHHHW010000087">
    <property type="protein sequence ID" value="MBW4432543.1"/>
    <property type="molecule type" value="Genomic_DNA"/>
</dbReference>
<comment type="subcellular location">
    <subcellularLocation>
        <location evidence="1">Cell membrane</location>
        <topology evidence="1">Multi-pass membrane protein</topology>
    </subcellularLocation>
</comment>
<evidence type="ECO:0000256" key="6">
    <source>
        <dbReference type="SAM" id="Phobius"/>
    </source>
</evidence>
<feature type="transmembrane region" description="Helical" evidence="6">
    <location>
        <begin position="402"/>
        <end position="419"/>
    </location>
</feature>